<dbReference type="PANTHER" id="PTHR33121">
    <property type="entry name" value="CYCLIC DI-GMP PHOSPHODIESTERASE PDEF"/>
    <property type="match status" value="1"/>
</dbReference>
<dbReference type="InterPro" id="IPR001633">
    <property type="entry name" value="EAL_dom"/>
</dbReference>
<dbReference type="SUPFAM" id="SSF141868">
    <property type="entry name" value="EAL domain-like"/>
    <property type="match status" value="1"/>
</dbReference>
<reference evidence="2" key="1">
    <citation type="submission" date="2018-06" db="EMBL/GenBank/DDBJ databases">
        <authorList>
            <person name="Zhirakovskaya E."/>
        </authorList>
    </citation>
    <scope>NUCLEOTIDE SEQUENCE</scope>
</reference>
<sequence length="153" mass="17044">DLFESIHEILQSHQFPTSQLYIEVTENAIMKNPHRSADILASFHDAGIMVSIDDFGTGYSSLAYLQKFPISELKIDKSFISDLTEDSANFSIVNATITMAHDLGILVVAEGVEDKAVLDLLNSMGCDRVQGFLYAKAMSFNDMLEWLKSYKAI</sequence>
<protein>
    <submittedName>
        <fullName evidence="2">Diguanylate cyclase/phosphodiesterase (GGDEF &amp; EAL domains) with PAS/PAC sensor(S)</fullName>
    </submittedName>
</protein>
<dbReference type="CDD" id="cd01948">
    <property type="entry name" value="EAL"/>
    <property type="match status" value="1"/>
</dbReference>
<dbReference type="AlphaFoldDB" id="A0A3B0X521"/>
<dbReference type="Pfam" id="PF00563">
    <property type="entry name" value="EAL"/>
    <property type="match status" value="1"/>
</dbReference>
<gene>
    <name evidence="2" type="ORF">MNBD_GAMMA08-663</name>
</gene>
<dbReference type="Gene3D" id="3.20.20.450">
    <property type="entry name" value="EAL domain"/>
    <property type="match status" value="1"/>
</dbReference>
<dbReference type="InterPro" id="IPR035919">
    <property type="entry name" value="EAL_sf"/>
</dbReference>
<evidence type="ECO:0000313" key="2">
    <source>
        <dbReference type="EMBL" id="VAW63418.1"/>
    </source>
</evidence>
<organism evidence="2">
    <name type="scientific">hydrothermal vent metagenome</name>
    <dbReference type="NCBI Taxonomy" id="652676"/>
    <lineage>
        <taxon>unclassified sequences</taxon>
        <taxon>metagenomes</taxon>
        <taxon>ecological metagenomes</taxon>
    </lineage>
</organism>
<name>A0A3B0X521_9ZZZZ</name>
<accession>A0A3B0X521</accession>
<evidence type="ECO:0000259" key="1">
    <source>
        <dbReference type="PROSITE" id="PS50883"/>
    </source>
</evidence>
<dbReference type="PANTHER" id="PTHR33121:SF79">
    <property type="entry name" value="CYCLIC DI-GMP PHOSPHODIESTERASE PDED-RELATED"/>
    <property type="match status" value="1"/>
</dbReference>
<dbReference type="EMBL" id="UOFH01000250">
    <property type="protein sequence ID" value="VAW63418.1"/>
    <property type="molecule type" value="Genomic_DNA"/>
</dbReference>
<feature type="non-terminal residue" evidence="2">
    <location>
        <position position="1"/>
    </location>
</feature>
<dbReference type="InterPro" id="IPR050706">
    <property type="entry name" value="Cyclic-di-GMP_PDE-like"/>
</dbReference>
<dbReference type="PROSITE" id="PS50883">
    <property type="entry name" value="EAL"/>
    <property type="match status" value="1"/>
</dbReference>
<dbReference type="SMART" id="SM00052">
    <property type="entry name" value="EAL"/>
    <property type="match status" value="1"/>
</dbReference>
<dbReference type="GO" id="GO:0071111">
    <property type="term" value="F:cyclic-guanylate-specific phosphodiesterase activity"/>
    <property type="evidence" value="ECO:0007669"/>
    <property type="project" value="InterPro"/>
</dbReference>
<proteinExistence type="predicted"/>
<feature type="domain" description="EAL" evidence="1">
    <location>
        <begin position="1"/>
        <end position="151"/>
    </location>
</feature>